<dbReference type="OrthoDB" id="2139606at2759"/>
<feature type="transmembrane region" description="Helical" evidence="10">
    <location>
        <begin position="12"/>
        <end position="32"/>
    </location>
</feature>
<dbReference type="GO" id="GO:0016758">
    <property type="term" value="F:hexosyltransferase activity"/>
    <property type="evidence" value="ECO:0007669"/>
    <property type="project" value="InterPro"/>
</dbReference>
<keyword evidence="5 10" id="KW-0812">Transmembrane</keyword>
<evidence type="ECO:0000313" key="12">
    <source>
        <dbReference type="Proteomes" id="UP000678393"/>
    </source>
</evidence>
<keyword evidence="8 10" id="KW-0333">Golgi apparatus</keyword>
<comment type="similarity">
    <text evidence="2 10">Belongs to the glycosyltransferase 31 family.</text>
</comment>
<reference evidence="11" key="1">
    <citation type="submission" date="2021-04" db="EMBL/GenBank/DDBJ databases">
        <authorList>
            <consortium name="Molecular Ecology Group"/>
        </authorList>
    </citation>
    <scope>NUCLEOTIDE SEQUENCE</scope>
</reference>
<evidence type="ECO:0000256" key="6">
    <source>
        <dbReference type="ARBA" id="ARBA00022968"/>
    </source>
</evidence>
<evidence type="ECO:0000256" key="10">
    <source>
        <dbReference type="RuleBase" id="RU363063"/>
    </source>
</evidence>
<keyword evidence="7 10" id="KW-1133">Transmembrane helix</keyword>
<accession>A0A8S3Z8H8</accession>
<dbReference type="Proteomes" id="UP000678393">
    <property type="component" value="Unassembled WGS sequence"/>
</dbReference>
<organism evidence="11 12">
    <name type="scientific">Candidula unifasciata</name>
    <dbReference type="NCBI Taxonomy" id="100452"/>
    <lineage>
        <taxon>Eukaryota</taxon>
        <taxon>Metazoa</taxon>
        <taxon>Spiralia</taxon>
        <taxon>Lophotrochozoa</taxon>
        <taxon>Mollusca</taxon>
        <taxon>Gastropoda</taxon>
        <taxon>Heterobranchia</taxon>
        <taxon>Euthyneura</taxon>
        <taxon>Panpulmonata</taxon>
        <taxon>Eupulmonata</taxon>
        <taxon>Stylommatophora</taxon>
        <taxon>Helicina</taxon>
        <taxon>Helicoidea</taxon>
        <taxon>Geomitridae</taxon>
        <taxon>Candidula</taxon>
    </lineage>
</organism>
<evidence type="ECO:0000256" key="2">
    <source>
        <dbReference type="ARBA" id="ARBA00008661"/>
    </source>
</evidence>
<name>A0A8S3Z8H8_9EUPU</name>
<keyword evidence="3 10" id="KW-0328">Glycosyltransferase</keyword>
<evidence type="ECO:0000256" key="4">
    <source>
        <dbReference type="ARBA" id="ARBA00022679"/>
    </source>
</evidence>
<dbReference type="EMBL" id="CAJHNH020001495">
    <property type="protein sequence ID" value="CAG5123296.1"/>
    <property type="molecule type" value="Genomic_DNA"/>
</dbReference>
<protein>
    <recommendedName>
        <fullName evidence="10">Hexosyltransferase</fullName>
        <ecNumber evidence="10">2.4.1.-</ecNumber>
    </recommendedName>
</protein>
<dbReference type="AlphaFoldDB" id="A0A8S3Z8H8"/>
<keyword evidence="12" id="KW-1185">Reference proteome</keyword>
<evidence type="ECO:0000256" key="9">
    <source>
        <dbReference type="ARBA" id="ARBA00023136"/>
    </source>
</evidence>
<dbReference type="PANTHER" id="PTHR11214">
    <property type="entry name" value="BETA-1,3-N-ACETYLGLUCOSAMINYLTRANSFERASE"/>
    <property type="match status" value="1"/>
</dbReference>
<evidence type="ECO:0000256" key="3">
    <source>
        <dbReference type="ARBA" id="ARBA00022676"/>
    </source>
</evidence>
<evidence type="ECO:0000256" key="7">
    <source>
        <dbReference type="ARBA" id="ARBA00022989"/>
    </source>
</evidence>
<evidence type="ECO:0000256" key="8">
    <source>
        <dbReference type="ARBA" id="ARBA00023034"/>
    </source>
</evidence>
<comment type="caution">
    <text evidence="11">The sequence shown here is derived from an EMBL/GenBank/DDBJ whole genome shotgun (WGS) entry which is preliminary data.</text>
</comment>
<keyword evidence="4" id="KW-0808">Transferase</keyword>
<dbReference type="GO" id="GO:0000139">
    <property type="term" value="C:Golgi membrane"/>
    <property type="evidence" value="ECO:0007669"/>
    <property type="project" value="UniProtKB-SubCell"/>
</dbReference>
<keyword evidence="6 10" id="KW-0735">Signal-anchor</keyword>
<dbReference type="EC" id="2.4.1.-" evidence="10"/>
<sequence>MLCSNQEVARAIALLIGVSVITTMMTLLSLSMGREPTPFWSLPVINNHSFAYIHNDVDFCTRNKIDILLVVPSAAANFVKRQTARDGSRGEYVQNATNHAAMLFFLGKPSVNENMTTIQQEIDQEAKVFGDIIQEDFEDVYKNNRLKSVAMLRWISKYCTSAKYVIRTDDDIGINISSLVPVLERTARSLDNFMIGRKLVNDVPARDVNSKYYMSLREYPKRNLPPYLLGGLVGYPASTAKLLYEAALRVKPIWLEDVYISGMCAPYVNVTILSDPEFTFQHKSPAS</sequence>
<evidence type="ECO:0000256" key="5">
    <source>
        <dbReference type="ARBA" id="ARBA00022692"/>
    </source>
</evidence>
<evidence type="ECO:0000256" key="1">
    <source>
        <dbReference type="ARBA" id="ARBA00004323"/>
    </source>
</evidence>
<dbReference type="Pfam" id="PF01762">
    <property type="entry name" value="Galactosyl_T"/>
    <property type="match status" value="1"/>
</dbReference>
<dbReference type="PANTHER" id="PTHR11214:SF314">
    <property type="entry name" value="HEXOSYLTRANSFERASE"/>
    <property type="match status" value="1"/>
</dbReference>
<gene>
    <name evidence="11" type="ORF">CUNI_LOCUS8854</name>
</gene>
<keyword evidence="9 10" id="KW-0472">Membrane</keyword>
<comment type="subcellular location">
    <subcellularLocation>
        <location evidence="1 10">Golgi apparatus membrane</location>
        <topology evidence="1 10">Single-pass type II membrane protein</topology>
    </subcellularLocation>
</comment>
<dbReference type="InterPro" id="IPR002659">
    <property type="entry name" value="Glyco_trans_31"/>
</dbReference>
<dbReference type="Gene3D" id="3.90.550.50">
    <property type="match status" value="1"/>
</dbReference>
<proteinExistence type="inferred from homology"/>
<evidence type="ECO:0000313" key="11">
    <source>
        <dbReference type="EMBL" id="CAG5123296.1"/>
    </source>
</evidence>
<dbReference type="GO" id="GO:0006493">
    <property type="term" value="P:protein O-linked glycosylation"/>
    <property type="evidence" value="ECO:0007669"/>
    <property type="project" value="TreeGrafter"/>
</dbReference>